<sequence length="505" mass="56140">MPASERSTHLYLENFKLALAPEEGMYADMPRVKAAHLRVTKIIADYLRCLSDFAKKIILGRYDSWPFEATRWALTVPAAWSDAAKHVMRKAAVKAGIVPDIDSTHLVLVHEPEAAALACRSRKDVALSLGDTFLIIDAGGGTTDISWHEVVRDTEGNPRLEDAAHREGITFGGRQLDEEFEKLLASSLGGTVFSEWKANPKSGGDLLELIYGSWQRVKHNYDGAGSEDYIPVQLPSSLVRKLPSHVTEQFEELLGWDDRFPLKASDVKHMFDGMASAVGQKIAAMKGRIPGHKAPTKVLIVGGTGSNPYFIKRLRESLHLVFNSNVSITAPAYGFAAIVEGGALYAKDPLVISARCTTRTYGIRSNSPAEHDSPPEFTAFNEPTRLWYCCDYLNVFVAKNSKVPVNHTVQRIFTPVVREQDMVVFQIYATQDEGNMKYCSRLKDARTALLATVYINIDDPRRVVDPRSYKLDTTLVFGQTELQVRVVDMQTGRIAEVKVTFAQSF</sequence>
<dbReference type="OrthoDB" id="546249at2759"/>
<evidence type="ECO:0000313" key="1">
    <source>
        <dbReference type="EMBL" id="KXZ46270.1"/>
    </source>
</evidence>
<reference evidence="2" key="1">
    <citation type="journal article" date="2016" name="Nat. Commun.">
        <title>The Gonium pectorale genome demonstrates co-option of cell cycle regulation during the evolution of multicellularity.</title>
        <authorList>
            <person name="Hanschen E.R."/>
            <person name="Marriage T.N."/>
            <person name="Ferris P.J."/>
            <person name="Hamaji T."/>
            <person name="Toyoda A."/>
            <person name="Fujiyama A."/>
            <person name="Neme R."/>
            <person name="Noguchi H."/>
            <person name="Minakuchi Y."/>
            <person name="Suzuki M."/>
            <person name="Kawai-Toyooka H."/>
            <person name="Smith D.R."/>
            <person name="Sparks H."/>
            <person name="Anderson J."/>
            <person name="Bakaric R."/>
            <person name="Luria V."/>
            <person name="Karger A."/>
            <person name="Kirschner M.W."/>
            <person name="Durand P.M."/>
            <person name="Michod R.E."/>
            <person name="Nozaki H."/>
            <person name="Olson B.J."/>
        </authorList>
    </citation>
    <scope>NUCLEOTIDE SEQUENCE [LARGE SCALE GENOMIC DNA]</scope>
    <source>
        <strain evidence="2">NIES-2863</strain>
    </source>
</reference>
<dbReference type="Gene3D" id="3.90.640.10">
    <property type="entry name" value="Actin, Chain A, domain 4"/>
    <property type="match status" value="1"/>
</dbReference>
<dbReference type="PANTHER" id="PTHR14187:SF5">
    <property type="entry name" value="HEAT SHOCK 70 KDA PROTEIN 12A"/>
    <property type="match status" value="1"/>
</dbReference>
<name>A0A150GA95_GONPE</name>
<evidence type="ECO:0000313" key="2">
    <source>
        <dbReference type="Proteomes" id="UP000075714"/>
    </source>
</evidence>
<proteinExistence type="predicted"/>
<evidence type="ECO:0008006" key="3">
    <source>
        <dbReference type="Google" id="ProtNLM"/>
    </source>
</evidence>
<dbReference type="AlphaFoldDB" id="A0A150GA95"/>
<keyword evidence="2" id="KW-1185">Reference proteome</keyword>
<dbReference type="STRING" id="33097.A0A150GA95"/>
<gene>
    <name evidence="1" type="ORF">GPECTOR_45g140</name>
</gene>
<dbReference type="Gene3D" id="3.30.420.40">
    <property type="match status" value="2"/>
</dbReference>
<dbReference type="InterPro" id="IPR043129">
    <property type="entry name" value="ATPase_NBD"/>
</dbReference>
<dbReference type="PANTHER" id="PTHR14187">
    <property type="entry name" value="ALPHA KINASE/ELONGATION FACTOR 2 KINASE"/>
    <property type="match status" value="1"/>
</dbReference>
<organism evidence="1 2">
    <name type="scientific">Gonium pectorale</name>
    <name type="common">Green alga</name>
    <dbReference type="NCBI Taxonomy" id="33097"/>
    <lineage>
        <taxon>Eukaryota</taxon>
        <taxon>Viridiplantae</taxon>
        <taxon>Chlorophyta</taxon>
        <taxon>core chlorophytes</taxon>
        <taxon>Chlorophyceae</taxon>
        <taxon>CS clade</taxon>
        <taxon>Chlamydomonadales</taxon>
        <taxon>Volvocaceae</taxon>
        <taxon>Gonium</taxon>
    </lineage>
</organism>
<comment type="caution">
    <text evidence="1">The sequence shown here is derived from an EMBL/GenBank/DDBJ whole genome shotgun (WGS) entry which is preliminary data.</text>
</comment>
<accession>A0A150GA95</accession>
<protein>
    <recommendedName>
        <fullName evidence="3">HSP70 protein</fullName>
    </recommendedName>
</protein>
<dbReference type="Proteomes" id="UP000075714">
    <property type="component" value="Unassembled WGS sequence"/>
</dbReference>
<dbReference type="EMBL" id="LSYV01000046">
    <property type="protein sequence ID" value="KXZ46270.1"/>
    <property type="molecule type" value="Genomic_DNA"/>
</dbReference>
<dbReference type="SUPFAM" id="SSF53067">
    <property type="entry name" value="Actin-like ATPase domain"/>
    <property type="match status" value="1"/>
</dbReference>